<dbReference type="RefSeq" id="WP_131892411.1">
    <property type="nucleotide sequence ID" value="NZ_SMKU01000045.1"/>
</dbReference>
<dbReference type="AlphaFoldDB" id="A0A4R5BW53"/>
<comment type="caution">
    <text evidence="2">The sequence shown here is derived from an EMBL/GenBank/DDBJ whole genome shotgun (WGS) entry which is preliminary data.</text>
</comment>
<dbReference type="InterPro" id="IPR027392">
    <property type="entry name" value="TF_Znf"/>
</dbReference>
<reference evidence="2 3" key="1">
    <citation type="submission" date="2019-03" db="EMBL/GenBank/DDBJ databases">
        <title>Draft genome sequences of novel Actinobacteria.</title>
        <authorList>
            <person name="Sahin N."/>
            <person name="Ay H."/>
            <person name="Saygin H."/>
        </authorList>
    </citation>
    <scope>NUCLEOTIDE SEQUENCE [LARGE SCALE GENOMIC DNA]</scope>
    <source>
        <strain evidence="2 3">H3C3</strain>
    </source>
</reference>
<dbReference type="EMBL" id="SMKU01000045">
    <property type="protein sequence ID" value="TDD91361.1"/>
    <property type="molecule type" value="Genomic_DNA"/>
</dbReference>
<gene>
    <name evidence="2" type="ORF">E1298_12100</name>
</gene>
<proteinExistence type="predicted"/>
<accession>A0A4R5BW53</accession>
<feature type="domain" description="Transcription factor zinc-finger" evidence="1">
    <location>
        <begin position="7"/>
        <end position="46"/>
    </location>
</feature>
<organism evidence="2 3">
    <name type="scientific">Actinomadura rubrisoli</name>
    <dbReference type="NCBI Taxonomy" id="2530368"/>
    <lineage>
        <taxon>Bacteria</taxon>
        <taxon>Bacillati</taxon>
        <taxon>Actinomycetota</taxon>
        <taxon>Actinomycetes</taxon>
        <taxon>Streptosporangiales</taxon>
        <taxon>Thermomonosporaceae</taxon>
        <taxon>Actinomadura</taxon>
    </lineage>
</organism>
<dbReference type="Proteomes" id="UP000294513">
    <property type="component" value="Unassembled WGS sequence"/>
</dbReference>
<sequence>MSDATLQCPKCESDLDSHERHGVVIEECPACKGVFLDRGELELLIDAESRYLAELPDGEHPETAYQGRHRRGIMEQIFAGEGQAGHGR</sequence>
<dbReference type="OrthoDB" id="9814037at2"/>
<keyword evidence="3" id="KW-1185">Reference proteome</keyword>
<name>A0A4R5BW53_9ACTN</name>
<evidence type="ECO:0000313" key="2">
    <source>
        <dbReference type="EMBL" id="TDD91361.1"/>
    </source>
</evidence>
<protein>
    <recommendedName>
        <fullName evidence="1">Transcription factor zinc-finger domain-containing protein</fullName>
    </recommendedName>
</protein>
<evidence type="ECO:0000259" key="1">
    <source>
        <dbReference type="Pfam" id="PF13453"/>
    </source>
</evidence>
<evidence type="ECO:0000313" key="3">
    <source>
        <dbReference type="Proteomes" id="UP000294513"/>
    </source>
</evidence>
<dbReference type="Pfam" id="PF13453">
    <property type="entry name" value="Zn_ribbon_TFIIB"/>
    <property type="match status" value="1"/>
</dbReference>